<evidence type="ECO:0000313" key="3">
    <source>
        <dbReference type="Proteomes" id="UP000621455"/>
    </source>
</evidence>
<evidence type="ECO:0000259" key="1">
    <source>
        <dbReference type="Pfam" id="PF13490"/>
    </source>
</evidence>
<name>A0ABX0NFZ4_9BURK</name>
<keyword evidence="3" id="KW-1185">Reference proteome</keyword>
<dbReference type="Gene3D" id="1.10.10.1320">
    <property type="entry name" value="Anti-sigma factor, zinc-finger domain"/>
    <property type="match status" value="1"/>
</dbReference>
<dbReference type="Pfam" id="PF13490">
    <property type="entry name" value="zf-HC2"/>
    <property type="match status" value="1"/>
</dbReference>
<dbReference type="InterPro" id="IPR041916">
    <property type="entry name" value="Anti_sigma_zinc_sf"/>
</dbReference>
<organism evidence="2 3">
    <name type="scientific">Massilia frigida</name>
    <dbReference type="NCBI Taxonomy" id="2609281"/>
    <lineage>
        <taxon>Bacteria</taxon>
        <taxon>Pseudomonadati</taxon>
        <taxon>Pseudomonadota</taxon>
        <taxon>Betaproteobacteria</taxon>
        <taxon>Burkholderiales</taxon>
        <taxon>Oxalobacteraceae</taxon>
        <taxon>Telluria group</taxon>
        <taxon>Massilia</taxon>
    </lineage>
</organism>
<dbReference type="Proteomes" id="UP000621455">
    <property type="component" value="Unassembled WGS sequence"/>
</dbReference>
<evidence type="ECO:0000313" key="2">
    <source>
        <dbReference type="EMBL" id="NHZ81696.1"/>
    </source>
</evidence>
<sequence length="212" mass="22021">MNLNQEPTSAAHQAMRDLLPWFVNGTLDQAAAAQVSAHLPHCAECAGEVEWQRRLRAAAPAEPSGLDPERALARLMPRLGLQQRAAPPFAAGLRAWLGGGWMPWALAGQGALIAVLAVRLAMPGAEGGAYQALSNGETAPAAAMVVMFHPDASLREVQRILQASGARVVDGPTVTGAFVLGAPPERQAGALAALRAEPAVQLAEALTPRSAP</sequence>
<accession>A0ABX0NFZ4</accession>
<gene>
    <name evidence="2" type="ORF">F2P44_20790</name>
</gene>
<protein>
    <recommendedName>
        <fullName evidence="1">Putative zinc-finger domain-containing protein</fullName>
    </recommendedName>
</protein>
<feature type="domain" description="Putative zinc-finger" evidence="1">
    <location>
        <begin position="15"/>
        <end position="46"/>
    </location>
</feature>
<proteinExistence type="predicted"/>
<dbReference type="RefSeq" id="WP_167089017.1">
    <property type="nucleotide sequence ID" value="NZ_WHJG01000024.1"/>
</dbReference>
<reference evidence="2 3" key="1">
    <citation type="submission" date="2019-10" db="EMBL/GenBank/DDBJ databases">
        <title>Taxonomy of Antarctic Massilia spp.: description of Massilia rubra sp. nov., Massilia aquatica sp. nov., Massilia mucilaginosa sp. nov., Massilia frigida sp. nov. isolated from streams, lakes and regoliths.</title>
        <authorList>
            <person name="Holochova P."/>
            <person name="Sedlacek I."/>
            <person name="Kralova S."/>
            <person name="Maslanova I."/>
            <person name="Busse H.-J."/>
            <person name="Stankova E."/>
            <person name="Vrbovska V."/>
            <person name="Kovarovic V."/>
            <person name="Bartak M."/>
            <person name="Svec P."/>
            <person name="Pantucek R."/>
        </authorList>
    </citation>
    <scope>NUCLEOTIDE SEQUENCE [LARGE SCALE GENOMIC DNA]</scope>
    <source>
        <strain evidence="2 3">CCM 8695</strain>
    </source>
</reference>
<comment type="caution">
    <text evidence="2">The sequence shown here is derived from an EMBL/GenBank/DDBJ whole genome shotgun (WGS) entry which is preliminary data.</text>
</comment>
<dbReference type="InterPro" id="IPR027383">
    <property type="entry name" value="Znf_put"/>
</dbReference>
<dbReference type="EMBL" id="WHJG01000024">
    <property type="protein sequence ID" value="NHZ81696.1"/>
    <property type="molecule type" value="Genomic_DNA"/>
</dbReference>